<proteinExistence type="predicted"/>
<dbReference type="AlphaFoldDB" id="A0A2P2BXB4"/>
<evidence type="ECO:0000313" key="1">
    <source>
        <dbReference type="EMBL" id="CUR54391.1"/>
    </source>
</evidence>
<sequence length="127" mass="14399">MVTRESFTFMCSTSPVSSEDWLSGGRVEVTLEGLTFVRSKSAAETRGTKRVYDVEWPQIERAELVIPALGRPILWVVVTGADDSADAPDVRFAYKVKRRFVEPVRALVSEINQECEARRRWAHPDQT</sequence>
<protein>
    <submittedName>
        <fullName evidence="1">Uncharacterized protein</fullName>
    </submittedName>
</protein>
<gene>
    <name evidence="1" type="ORF">NOCA2150133</name>
</gene>
<dbReference type="EMBL" id="CZKA01000007">
    <property type="protein sequence ID" value="CUR54391.1"/>
    <property type="molecule type" value="Genomic_DNA"/>
</dbReference>
<organism evidence="1">
    <name type="scientific">metagenome</name>
    <dbReference type="NCBI Taxonomy" id="256318"/>
    <lineage>
        <taxon>unclassified sequences</taxon>
        <taxon>metagenomes</taxon>
    </lineage>
</organism>
<accession>A0A2P2BXB4</accession>
<name>A0A2P2BXB4_9ZZZZ</name>
<reference evidence="1" key="1">
    <citation type="submission" date="2015-08" db="EMBL/GenBank/DDBJ databases">
        <authorList>
            <person name="Babu N.S."/>
            <person name="Beckwith C.J."/>
            <person name="Beseler K.G."/>
            <person name="Brison A."/>
            <person name="Carone J.V."/>
            <person name="Caskin T.P."/>
            <person name="Diamond M."/>
            <person name="Durham M.E."/>
            <person name="Foxe J.M."/>
            <person name="Go M."/>
            <person name="Henderson B.A."/>
            <person name="Jones I.B."/>
            <person name="McGettigan J.A."/>
            <person name="Micheletti S.J."/>
            <person name="Nasrallah M.E."/>
            <person name="Ortiz D."/>
            <person name="Piller C.R."/>
            <person name="Privatt S.R."/>
            <person name="Schneider S.L."/>
            <person name="Sharp S."/>
            <person name="Smith T.C."/>
            <person name="Stanton J.D."/>
            <person name="Ullery H.E."/>
            <person name="Wilson R.J."/>
            <person name="Serrano M.G."/>
            <person name="Buck G."/>
            <person name="Lee V."/>
            <person name="Wang Y."/>
            <person name="Carvalho R."/>
            <person name="Voegtly L."/>
            <person name="Shi R."/>
            <person name="Duckworth R."/>
            <person name="Johnson A."/>
            <person name="Loviza R."/>
            <person name="Walstead R."/>
            <person name="Shah Z."/>
            <person name="Kiflezghi M."/>
            <person name="Wade K."/>
            <person name="Ball S.L."/>
            <person name="Bradley K.W."/>
            <person name="Asai D.J."/>
            <person name="Bowman C.A."/>
            <person name="Russell D.A."/>
            <person name="Pope W.H."/>
            <person name="Jacobs-Sera D."/>
            <person name="Hendrix R.W."/>
            <person name="Hatfull G.F."/>
        </authorList>
    </citation>
    <scope>NUCLEOTIDE SEQUENCE</scope>
</reference>